<evidence type="ECO:0000313" key="1">
    <source>
        <dbReference type="EMBL" id="CAH1978964.1"/>
    </source>
</evidence>
<name>A0A9P0PG09_ACAOB</name>
<dbReference type="AlphaFoldDB" id="A0A9P0PG09"/>
<dbReference type="Proteomes" id="UP001152888">
    <property type="component" value="Unassembled WGS sequence"/>
</dbReference>
<accession>A0A9P0PG09</accession>
<gene>
    <name evidence="1" type="ORF">ACAOBT_LOCUS13294</name>
</gene>
<comment type="caution">
    <text evidence="1">The sequence shown here is derived from an EMBL/GenBank/DDBJ whole genome shotgun (WGS) entry which is preliminary data.</text>
</comment>
<reference evidence="1" key="1">
    <citation type="submission" date="2022-03" db="EMBL/GenBank/DDBJ databases">
        <authorList>
            <person name="Sayadi A."/>
        </authorList>
    </citation>
    <scope>NUCLEOTIDE SEQUENCE</scope>
</reference>
<sequence length="86" mass="10017">MRKTQIDMFSNNIVLITLLRTTRSLYSTIQLFKLINNCCNSTRFLGTRQKGMGRHTSRISAQVEFSRMLWSHQRQTCGNSSSSQLW</sequence>
<dbReference type="EMBL" id="CAKOFQ010006875">
    <property type="protein sequence ID" value="CAH1978964.1"/>
    <property type="molecule type" value="Genomic_DNA"/>
</dbReference>
<proteinExistence type="predicted"/>
<protein>
    <submittedName>
        <fullName evidence="1">Uncharacterized protein</fullName>
    </submittedName>
</protein>
<organism evidence="1 2">
    <name type="scientific">Acanthoscelides obtectus</name>
    <name type="common">Bean weevil</name>
    <name type="synonym">Bruchus obtectus</name>
    <dbReference type="NCBI Taxonomy" id="200917"/>
    <lineage>
        <taxon>Eukaryota</taxon>
        <taxon>Metazoa</taxon>
        <taxon>Ecdysozoa</taxon>
        <taxon>Arthropoda</taxon>
        <taxon>Hexapoda</taxon>
        <taxon>Insecta</taxon>
        <taxon>Pterygota</taxon>
        <taxon>Neoptera</taxon>
        <taxon>Endopterygota</taxon>
        <taxon>Coleoptera</taxon>
        <taxon>Polyphaga</taxon>
        <taxon>Cucujiformia</taxon>
        <taxon>Chrysomeloidea</taxon>
        <taxon>Chrysomelidae</taxon>
        <taxon>Bruchinae</taxon>
        <taxon>Bruchini</taxon>
        <taxon>Acanthoscelides</taxon>
    </lineage>
</organism>
<keyword evidence="2" id="KW-1185">Reference proteome</keyword>
<evidence type="ECO:0000313" key="2">
    <source>
        <dbReference type="Proteomes" id="UP001152888"/>
    </source>
</evidence>